<dbReference type="PANTHER" id="PTHR46284:SF5">
    <property type="entry name" value="PROTEIN KINESIN LIGHT CHAIN-RELATED 3"/>
    <property type="match status" value="1"/>
</dbReference>
<evidence type="ECO:0000256" key="1">
    <source>
        <dbReference type="SAM" id="MobiDB-lite"/>
    </source>
</evidence>
<keyword evidence="3" id="KW-1185">Reference proteome</keyword>
<feature type="compositionally biased region" description="Basic and acidic residues" evidence="1">
    <location>
        <begin position="14"/>
        <end position="23"/>
    </location>
</feature>
<dbReference type="OrthoDB" id="1747374at2759"/>
<dbReference type="EMBL" id="KQ991055">
    <property type="protein sequence ID" value="KZV52483.1"/>
    <property type="molecule type" value="Genomic_DNA"/>
</dbReference>
<protein>
    <submittedName>
        <fullName evidence="2">Uncharacterized protein</fullName>
    </submittedName>
</protein>
<gene>
    <name evidence="2" type="ORF">F511_22321</name>
</gene>
<dbReference type="Proteomes" id="UP000250235">
    <property type="component" value="Unassembled WGS sequence"/>
</dbReference>
<dbReference type="AlphaFoldDB" id="A0A2Z7CZG2"/>
<evidence type="ECO:0000313" key="3">
    <source>
        <dbReference type="Proteomes" id="UP000250235"/>
    </source>
</evidence>
<sequence>MRSRRSRSFLNTGTERREQREDQNSDYEITELTSFHAVAPPGTVDLLVDDAIEILELVVGMREEKLRTAYPDVDDEKKRLAELLKEVGKVRNRKKPITRKPSCFKPSNEHHQQRWCSSLTKIKMYRYQPDGRNVDTIPQGNKTKDQIIQARRGLVDFESTSMDFATNKVSFMAPPLAGVCKH</sequence>
<evidence type="ECO:0000313" key="2">
    <source>
        <dbReference type="EMBL" id="KZV52483.1"/>
    </source>
</evidence>
<feature type="region of interest" description="Disordered" evidence="1">
    <location>
        <begin position="1"/>
        <end position="24"/>
    </location>
</feature>
<accession>A0A2Z7CZG2</accession>
<organism evidence="2 3">
    <name type="scientific">Dorcoceras hygrometricum</name>
    <dbReference type="NCBI Taxonomy" id="472368"/>
    <lineage>
        <taxon>Eukaryota</taxon>
        <taxon>Viridiplantae</taxon>
        <taxon>Streptophyta</taxon>
        <taxon>Embryophyta</taxon>
        <taxon>Tracheophyta</taxon>
        <taxon>Spermatophyta</taxon>
        <taxon>Magnoliopsida</taxon>
        <taxon>eudicotyledons</taxon>
        <taxon>Gunneridae</taxon>
        <taxon>Pentapetalae</taxon>
        <taxon>asterids</taxon>
        <taxon>lamiids</taxon>
        <taxon>Lamiales</taxon>
        <taxon>Gesneriaceae</taxon>
        <taxon>Didymocarpoideae</taxon>
        <taxon>Trichosporeae</taxon>
        <taxon>Loxocarpinae</taxon>
        <taxon>Dorcoceras</taxon>
    </lineage>
</organism>
<dbReference type="PANTHER" id="PTHR46284">
    <property type="entry name" value="PROTEIN KINESIN LIGHT CHAIN-RELATED 3"/>
    <property type="match status" value="1"/>
</dbReference>
<name>A0A2Z7CZG2_9LAMI</name>
<proteinExistence type="predicted"/>
<reference evidence="2 3" key="1">
    <citation type="journal article" date="2015" name="Proc. Natl. Acad. Sci. U.S.A.">
        <title>The resurrection genome of Boea hygrometrica: A blueprint for survival of dehydration.</title>
        <authorList>
            <person name="Xiao L."/>
            <person name="Yang G."/>
            <person name="Zhang L."/>
            <person name="Yang X."/>
            <person name="Zhao S."/>
            <person name="Ji Z."/>
            <person name="Zhou Q."/>
            <person name="Hu M."/>
            <person name="Wang Y."/>
            <person name="Chen M."/>
            <person name="Xu Y."/>
            <person name="Jin H."/>
            <person name="Xiao X."/>
            <person name="Hu G."/>
            <person name="Bao F."/>
            <person name="Hu Y."/>
            <person name="Wan P."/>
            <person name="Li L."/>
            <person name="Deng X."/>
            <person name="Kuang T."/>
            <person name="Xiang C."/>
            <person name="Zhu J.K."/>
            <person name="Oliver M.J."/>
            <person name="He Y."/>
        </authorList>
    </citation>
    <scope>NUCLEOTIDE SEQUENCE [LARGE SCALE GENOMIC DNA]</scope>
    <source>
        <strain evidence="3">cv. XS01</strain>
    </source>
</reference>